<feature type="non-terminal residue" evidence="1">
    <location>
        <position position="1"/>
    </location>
</feature>
<dbReference type="AlphaFoldDB" id="A0A0F9FUG4"/>
<organism evidence="1">
    <name type="scientific">marine sediment metagenome</name>
    <dbReference type="NCBI Taxonomy" id="412755"/>
    <lineage>
        <taxon>unclassified sequences</taxon>
        <taxon>metagenomes</taxon>
        <taxon>ecological metagenomes</taxon>
    </lineage>
</organism>
<name>A0A0F9FUG4_9ZZZZ</name>
<sequence length="101" mass="11662">SLSERIKKVSQGIKPNLYTNGLAILIVGYDEDRNEITPINLNNYREEVCQEIKKGIITELSNQNLLIKIFLININNNRGLVIFNVIDKDFKDQIELVNLFE</sequence>
<protein>
    <submittedName>
        <fullName evidence="1">Uncharacterized protein</fullName>
    </submittedName>
</protein>
<dbReference type="EMBL" id="LAZR01031088">
    <property type="protein sequence ID" value="KKL54762.1"/>
    <property type="molecule type" value="Genomic_DNA"/>
</dbReference>
<reference evidence="1" key="1">
    <citation type="journal article" date="2015" name="Nature">
        <title>Complex archaea that bridge the gap between prokaryotes and eukaryotes.</title>
        <authorList>
            <person name="Spang A."/>
            <person name="Saw J.H."/>
            <person name="Jorgensen S.L."/>
            <person name="Zaremba-Niedzwiedzka K."/>
            <person name="Martijn J."/>
            <person name="Lind A.E."/>
            <person name="van Eijk R."/>
            <person name="Schleper C."/>
            <person name="Guy L."/>
            <person name="Ettema T.J."/>
        </authorList>
    </citation>
    <scope>NUCLEOTIDE SEQUENCE</scope>
</reference>
<proteinExistence type="predicted"/>
<evidence type="ECO:0000313" key="1">
    <source>
        <dbReference type="EMBL" id="KKL54762.1"/>
    </source>
</evidence>
<comment type="caution">
    <text evidence="1">The sequence shown here is derived from an EMBL/GenBank/DDBJ whole genome shotgun (WGS) entry which is preliminary data.</text>
</comment>
<accession>A0A0F9FUG4</accession>
<gene>
    <name evidence="1" type="ORF">LCGC14_2262180</name>
</gene>